<name>L5M313_MYODS</name>
<dbReference type="AlphaFoldDB" id="L5M313"/>
<dbReference type="Proteomes" id="UP000010556">
    <property type="component" value="Unassembled WGS sequence"/>
</dbReference>
<feature type="region of interest" description="Disordered" evidence="1">
    <location>
        <begin position="104"/>
        <end position="125"/>
    </location>
</feature>
<protein>
    <submittedName>
        <fullName evidence="2">Uncharacterized protein</fullName>
    </submittedName>
</protein>
<keyword evidence="3" id="KW-1185">Reference proteome</keyword>
<sequence length="125" mass="12683">MIAGWLLSDPGLMPQAEGLGLDLGTLSSPPLPLPSMSTGLFHPSPGRKPQAQALGLDLGTLSSPPLPLPSMSTGLFHPSPGRKPQAQALGLDLGTPSSLSLIAGWLHPSSPPKQQSLAGSAPVQT</sequence>
<accession>L5M313</accession>
<feature type="compositionally biased region" description="Low complexity" evidence="1">
    <location>
        <begin position="54"/>
        <end position="75"/>
    </location>
</feature>
<feature type="compositionally biased region" description="Polar residues" evidence="1">
    <location>
        <begin position="112"/>
        <end position="125"/>
    </location>
</feature>
<organism evidence="2 3">
    <name type="scientific">Myotis davidii</name>
    <name type="common">David's myotis</name>
    <dbReference type="NCBI Taxonomy" id="225400"/>
    <lineage>
        <taxon>Eukaryota</taxon>
        <taxon>Metazoa</taxon>
        <taxon>Chordata</taxon>
        <taxon>Craniata</taxon>
        <taxon>Vertebrata</taxon>
        <taxon>Euteleostomi</taxon>
        <taxon>Mammalia</taxon>
        <taxon>Eutheria</taxon>
        <taxon>Laurasiatheria</taxon>
        <taxon>Chiroptera</taxon>
        <taxon>Yangochiroptera</taxon>
        <taxon>Vespertilionidae</taxon>
        <taxon>Myotis</taxon>
    </lineage>
</organism>
<evidence type="ECO:0000256" key="1">
    <source>
        <dbReference type="SAM" id="MobiDB-lite"/>
    </source>
</evidence>
<proteinExistence type="predicted"/>
<dbReference type="EMBL" id="KB105643">
    <property type="protein sequence ID" value="ELK32098.1"/>
    <property type="molecule type" value="Genomic_DNA"/>
</dbReference>
<evidence type="ECO:0000313" key="3">
    <source>
        <dbReference type="Proteomes" id="UP000010556"/>
    </source>
</evidence>
<feature type="region of interest" description="Disordered" evidence="1">
    <location>
        <begin position="34"/>
        <end position="92"/>
    </location>
</feature>
<reference evidence="3" key="1">
    <citation type="journal article" date="2013" name="Science">
        <title>Comparative analysis of bat genomes provides insight into the evolution of flight and immunity.</title>
        <authorList>
            <person name="Zhang G."/>
            <person name="Cowled C."/>
            <person name="Shi Z."/>
            <person name="Huang Z."/>
            <person name="Bishop-Lilly K.A."/>
            <person name="Fang X."/>
            <person name="Wynne J.W."/>
            <person name="Xiong Z."/>
            <person name="Baker M.L."/>
            <person name="Zhao W."/>
            <person name="Tachedjian M."/>
            <person name="Zhu Y."/>
            <person name="Zhou P."/>
            <person name="Jiang X."/>
            <person name="Ng J."/>
            <person name="Yang L."/>
            <person name="Wu L."/>
            <person name="Xiao J."/>
            <person name="Feng Y."/>
            <person name="Chen Y."/>
            <person name="Sun X."/>
            <person name="Zhang Y."/>
            <person name="Marsh G.A."/>
            <person name="Crameri G."/>
            <person name="Broder C.C."/>
            <person name="Frey K.G."/>
            <person name="Wang L.F."/>
            <person name="Wang J."/>
        </authorList>
    </citation>
    <scope>NUCLEOTIDE SEQUENCE [LARGE SCALE GENOMIC DNA]</scope>
</reference>
<evidence type="ECO:0000313" key="2">
    <source>
        <dbReference type="EMBL" id="ELK32098.1"/>
    </source>
</evidence>
<gene>
    <name evidence="2" type="ORF">MDA_GLEAN10001793</name>
</gene>